<gene>
    <name evidence="1" type="ORF">LWI29_004075</name>
</gene>
<evidence type="ECO:0008006" key="3">
    <source>
        <dbReference type="Google" id="ProtNLM"/>
    </source>
</evidence>
<reference evidence="1" key="1">
    <citation type="journal article" date="2022" name="Plant J.">
        <title>Strategies of tolerance reflected in two North American maple genomes.</title>
        <authorList>
            <person name="McEvoy S.L."/>
            <person name="Sezen U.U."/>
            <person name="Trouern-Trend A."/>
            <person name="McMahon S.M."/>
            <person name="Schaberg P.G."/>
            <person name="Yang J."/>
            <person name="Wegrzyn J.L."/>
            <person name="Swenson N.G."/>
        </authorList>
    </citation>
    <scope>NUCLEOTIDE SEQUENCE</scope>
    <source>
        <strain evidence="1">NS2018</strain>
    </source>
</reference>
<evidence type="ECO:0000313" key="2">
    <source>
        <dbReference type="Proteomes" id="UP001168877"/>
    </source>
</evidence>
<dbReference type="PANTHER" id="PTHR33710:SF77">
    <property type="entry name" value="DNASE I-LIKE SUPERFAMILY PROTEIN"/>
    <property type="match status" value="1"/>
</dbReference>
<accession>A0AA39SZV8</accession>
<keyword evidence="2" id="KW-1185">Reference proteome</keyword>
<name>A0AA39SZV8_ACESA</name>
<dbReference type="PANTHER" id="PTHR33710">
    <property type="entry name" value="BNAC02G09200D PROTEIN"/>
    <property type="match status" value="1"/>
</dbReference>
<protein>
    <recommendedName>
        <fullName evidence="3">Endonuclease/exonuclease/phosphatase domain-containing protein</fullName>
    </recommendedName>
</protein>
<dbReference type="InterPro" id="IPR036691">
    <property type="entry name" value="Endo/exonu/phosph_ase_sf"/>
</dbReference>
<comment type="caution">
    <text evidence="1">The sequence shown here is derived from an EMBL/GenBank/DDBJ whole genome shotgun (WGS) entry which is preliminary data.</text>
</comment>
<dbReference type="SUPFAM" id="SSF56219">
    <property type="entry name" value="DNase I-like"/>
    <property type="match status" value="1"/>
</dbReference>
<dbReference type="AlphaFoldDB" id="A0AA39SZV8"/>
<dbReference type="Gene3D" id="3.60.10.10">
    <property type="entry name" value="Endonuclease/exonuclease/phosphatase"/>
    <property type="match status" value="1"/>
</dbReference>
<organism evidence="1 2">
    <name type="scientific">Acer saccharum</name>
    <name type="common">Sugar maple</name>
    <dbReference type="NCBI Taxonomy" id="4024"/>
    <lineage>
        <taxon>Eukaryota</taxon>
        <taxon>Viridiplantae</taxon>
        <taxon>Streptophyta</taxon>
        <taxon>Embryophyta</taxon>
        <taxon>Tracheophyta</taxon>
        <taxon>Spermatophyta</taxon>
        <taxon>Magnoliopsida</taxon>
        <taxon>eudicotyledons</taxon>
        <taxon>Gunneridae</taxon>
        <taxon>Pentapetalae</taxon>
        <taxon>rosids</taxon>
        <taxon>malvids</taxon>
        <taxon>Sapindales</taxon>
        <taxon>Sapindaceae</taxon>
        <taxon>Hippocastanoideae</taxon>
        <taxon>Acereae</taxon>
        <taxon>Acer</taxon>
    </lineage>
</organism>
<evidence type="ECO:0000313" key="1">
    <source>
        <dbReference type="EMBL" id="KAK0599297.1"/>
    </source>
</evidence>
<dbReference type="Proteomes" id="UP001168877">
    <property type="component" value="Unassembled WGS sequence"/>
</dbReference>
<dbReference type="EMBL" id="JAUESC010000003">
    <property type="protein sequence ID" value="KAK0599297.1"/>
    <property type="molecule type" value="Genomic_DNA"/>
</dbReference>
<reference evidence="1" key="2">
    <citation type="submission" date="2023-06" db="EMBL/GenBank/DDBJ databases">
        <authorList>
            <person name="Swenson N.G."/>
            <person name="Wegrzyn J.L."/>
            <person name="Mcevoy S.L."/>
        </authorList>
    </citation>
    <scope>NUCLEOTIDE SEQUENCE</scope>
    <source>
        <strain evidence="1">NS2018</strain>
        <tissue evidence="1">Leaf</tissue>
    </source>
</reference>
<sequence>MEEDIEDSVVIQSLHSEIMELENTTGKGSSKANCESASVEQVILAEASNIEEIASKLKEAMEIFDVIAILEPRIGGTKGAKVIDRLGFPNKFIVEAVGFSGGIWLLWDDSKVKIRVVAKSNYTITAIVAEGSKFWVITIVYANPNPMVRRQLWGYLSAVKSCFKGPWVVLGDFNEITSSIEKRGGRCGFTKTGLVEWINDNKMVDLGFVGQRYTWMTKRGLSDNIWERLDRAMCTMDWRLMFEEGYLRHLPRVNSDHCPILLNLHSVHIPRNYLKPFRFQAMWMKHDNFSKMVKQTWEANPGNIEGKIQNLAIRLKEWNHDIFGCIFKEKRRLLARLQGIQRSLGEKYNHGLFKLDIKLQEEFNRISEQEETLWLQKSRCTWLAEGDKNTKFFHLATMIRRRFNKLEGLKDADGTWRSDKDGVVCINSPN</sequence>
<proteinExistence type="predicted"/>